<name>A0AAV7GQI0_DENCH</name>
<keyword evidence="2" id="KW-1185">Reference proteome</keyword>
<reference evidence="1 2" key="1">
    <citation type="journal article" date="2021" name="Hortic Res">
        <title>Chromosome-scale assembly of the Dendrobium chrysotoxum genome enhances the understanding of orchid evolution.</title>
        <authorList>
            <person name="Zhang Y."/>
            <person name="Zhang G.Q."/>
            <person name="Zhang D."/>
            <person name="Liu X.D."/>
            <person name="Xu X.Y."/>
            <person name="Sun W.H."/>
            <person name="Yu X."/>
            <person name="Zhu X."/>
            <person name="Wang Z.W."/>
            <person name="Zhao X."/>
            <person name="Zhong W.Y."/>
            <person name="Chen H."/>
            <person name="Yin W.L."/>
            <person name="Huang T."/>
            <person name="Niu S.C."/>
            <person name="Liu Z.J."/>
        </authorList>
    </citation>
    <scope>NUCLEOTIDE SEQUENCE [LARGE SCALE GENOMIC DNA]</scope>
    <source>
        <strain evidence="1">Lindl</strain>
    </source>
</reference>
<evidence type="ECO:0000313" key="1">
    <source>
        <dbReference type="EMBL" id="KAH0457943.1"/>
    </source>
</evidence>
<evidence type="ECO:0000313" key="2">
    <source>
        <dbReference type="Proteomes" id="UP000775213"/>
    </source>
</evidence>
<protein>
    <submittedName>
        <fullName evidence="1">Uncharacterized protein</fullName>
    </submittedName>
</protein>
<dbReference type="EMBL" id="JAGFBR010000012">
    <property type="protein sequence ID" value="KAH0457943.1"/>
    <property type="molecule type" value="Genomic_DNA"/>
</dbReference>
<dbReference type="Proteomes" id="UP000775213">
    <property type="component" value="Unassembled WGS sequence"/>
</dbReference>
<comment type="caution">
    <text evidence="1">The sequence shown here is derived from an EMBL/GenBank/DDBJ whole genome shotgun (WGS) entry which is preliminary data.</text>
</comment>
<proteinExistence type="predicted"/>
<accession>A0AAV7GQI0</accession>
<sequence length="80" mass="9212">MESRSWVRIRPVRRRRVDAGVEQGGARAGRFRWLFLTCCDPTRVAAGWSKVCGFGCGLDRVMRVVRLHRRKKSVLLNAQL</sequence>
<dbReference type="AlphaFoldDB" id="A0AAV7GQI0"/>
<organism evidence="1 2">
    <name type="scientific">Dendrobium chrysotoxum</name>
    <name type="common">Orchid</name>
    <dbReference type="NCBI Taxonomy" id="161865"/>
    <lineage>
        <taxon>Eukaryota</taxon>
        <taxon>Viridiplantae</taxon>
        <taxon>Streptophyta</taxon>
        <taxon>Embryophyta</taxon>
        <taxon>Tracheophyta</taxon>
        <taxon>Spermatophyta</taxon>
        <taxon>Magnoliopsida</taxon>
        <taxon>Liliopsida</taxon>
        <taxon>Asparagales</taxon>
        <taxon>Orchidaceae</taxon>
        <taxon>Epidendroideae</taxon>
        <taxon>Malaxideae</taxon>
        <taxon>Dendrobiinae</taxon>
        <taxon>Dendrobium</taxon>
    </lineage>
</organism>
<gene>
    <name evidence="1" type="ORF">IEQ34_013258</name>
</gene>